<dbReference type="PANTHER" id="PTHR11786">
    <property type="entry name" value="N-HYDROXYARYLAMINE O-ACETYLTRANSFERASE"/>
    <property type="match status" value="1"/>
</dbReference>
<dbReference type="Proteomes" id="UP000565262">
    <property type="component" value="Unassembled WGS sequence"/>
</dbReference>
<dbReference type="GO" id="GO:0016407">
    <property type="term" value="F:acetyltransferase activity"/>
    <property type="evidence" value="ECO:0007669"/>
    <property type="project" value="InterPro"/>
</dbReference>
<dbReference type="PANTHER" id="PTHR11786:SF0">
    <property type="entry name" value="ARYLAMINE N-ACETYLTRANSFERASE 4-RELATED"/>
    <property type="match status" value="1"/>
</dbReference>
<keyword evidence="3" id="KW-0808">Transferase</keyword>
<dbReference type="SUPFAM" id="SSF54001">
    <property type="entry name" value="Cysteine proteinases"/>
    <property type="match status" value="1"/>
</dbReference>
<evidence type="ECO:0000313" key="3">
    <source>
        <dbReference type="EMBL" id="MBB1488734.1"/>
    </source>
</evidence>
<proteinExistence type="inferred from homology"/>
<comment type="similarity">
    <text evidence="1 2">Belongs to the arylamine N-acetyltransferase family.</text>
</comment>
<sequence>MNQQAASVSVINSLNQAGNHIQEESPVKDRVEISHRAFHVRTQAYLQNLGLVFKGQSVDFLRQMQAAHIKRYTFNNLAVILGQELPLDSDSVFNKIVDQGRGGYCFEHNKLSFDVLKDLGFTVRLLLARVLYNQEKDVPRTHRITLLTLGDKDYIVDTGFGHNCPRHPVELTPGKVQHIGNETFRIQLHTLADTRTTEEQRKNPARREYNLQIVKDGEFFTLYRFDLGSYTDADCLTGHFFSHRYPEAGFVNNLVVCQKNEAHVISLRNHELHEFNGDKTDITCLTSAEHLHQLLNNTFELETDIAVAEHLFARFSLPKLQESESDH</sequence>
<dbReference type="Gene3D" id="3.30.2140.20">
    <property type="match status" value="1"/>
</dbReference>
<dbReference type="Pfam" id="PF00797">
    <property type="entry name" value="Acetyltransf_2"/>
    <property type="match status" value="1"/>
</dbReference>
<dbReference type="InterPro" id="IPR001447">
    <property type="entry name" value="Arylamine_N-AcTrfase"/>
</dbReference>
<dbReference type="PRINTS" id="PR01543">
    <property type="entry name" value="ANATRNSFRASE"/>
</dbReference>
<gene>
    <name evidence="3" type="ORF">H4O21_19180</name>
</gene>
<dbReference type="EMBL" id="JACJFM010000034">
    <property type="protein sequence ID" value="MBB1488734.1"/>
    <property type="molecule type" value="Genomic_DNA"/>
</dbReference>
<keyword evidence="4" id="KW-1185">Reference proteome</keyword>
<evidence type="ECO:0000256" key="2">
    <source>
        <dbReference type="RuleBase" id="RU003452"/>
    </source>
</evidence>
<comment type="caution">
    <text evidence="3">The sequence shown here is derived from an EMBL/GenBank/DDBJ whole genome shotgun (WGS) entry which is preliminary data.</text>
</comment>
<reference evidence="3 4" key="1">
    <citation type="submission" date="2020-08" db="EMBL/GenBank/DDBJ databases">
        <title>Oceanospirillum sp. nov. isolated from marine sediment.</title>
        <authorList>
            <person name="Ji X."/>
        </authorList>
    </citation>
    <scope>NUCLEOTIDE SEQUENCE [LARGE SCALE GENOMIC DNA]</scope>
    <source>
        <strain evidence="3 4">D5</strain>
    </source>
</reference>
<dbReference type="AlphaFoldDB" id="A0A839IVT5"/>
<accession>A0A839IVT5</accession>
<protein>
    <submittedName>
        <fullName evidence="3">Arylamine N-acetyltransferase</fullName>
    </submittedName>
</protein>
<dbReference type="InterPro" id="IPR053710">
    <property type="entry name" value="Arylamine_NAT_domain_sf"/>
</dbReference>
<name>A0A839IVT5_9GAMM</name>
<organism evidence="3 4">
    <name type="scientific">Oceanospirillum sediminis</name>
    <dbReference type="NCBI Taxonomy" id="2760088"/>
    <lineage>
        <taxon>Bacteria</taxon>
        <taxon>Pseudomonadati</taxon>
        <taxon>Pseudomonadota</taxon>
        <taxon>Gammaproteobacteria</taxon>
        <taxon>Oceanospirillales</taxon>
        <taxon>Oceanospirillaceae</taxon>
        <taxon>Oceanospirillum</taxon>
    </lineage>
</organism>
<dbReference type="RefSeq" id="WP_182810506.1">
    <property type="nucleotide sequence ID" value="NZ_JACJFM010000034.1"/>
</dbReference>
<dbReference type="InterPro" id="IPR038765">
    <property type="entry name" value="Papain-like_cys_pep_sf"/>
</dbReference>
<evidence type="ECO:0000256" key="1">
    <source>
        <dbReference type="ARBA" id="ARBA00006547"/>
    </source>
</evidence>
<evidence type="ECO:0000313" key="4">
    <source>
        <dbReference type="Proteomes" id="UP000565262"/>
    </source>
</evidence>